<gene>
    <name evidence="8" type="ORF">GSBLH_T00006667001</name>
</gene>
<keyword evidence="7" id="KW-0472">Membrane</keyword>
<comment type="similarity">
    <text evidence="2">Belongs to the SPCS3 family.</text>
</comment>
<evidence type="ECO:0000256" key="5">
    <source>
        <dbReference type="ARBA" id="ARBA00022968"/>
    </source>
</evidence>
<dbReference type="OrthoDB" id="10261524at2759"/>
<keyword evidence="9" id="KW-1185">Reference proteome</keyword>
<evidence type="ECO:0000313" key="8">
    <source>
        <dbReference type="EMBL" id="CBK23689.2"/>
    </source>
</evidence>
<dbReference type="EMBL" id="FN668661">
    <property type="protein sequence ID" value="CBK23689.2"/>
    <property type="molecule type" value="Genomic_DNA"/>
</dbReference>
<dbReference type="RefSeq" id="XP_012897737.1">
    <property type="nucleotide sequence ID" value="XM_013042283.1"/>
</dbReference>
<evidence type="ECO:0000256" key="7">
    <source>
        <dbReference type="ARBA" id="ARBA00023136"/>
    </source>
</evidence>
<dbReference type="Proteomes" id="UP000008312">
    <property type="component" value="Unassembled WGS sequence"/>
</dbReference>
<accession>D8M6D6</accession>
<dbReference type="Pfam" id="PF04573">
    <property type="entry name" value="SPC22"/>
    <property type="match status" value="1"/>
</dbReference>
<evidence type="ECO:0000256" key="4">
    <source>
        <dbReference type="ARBA" id="ARBA00022824"/>
    </source>
</evidence>
<reference evidence="8" key="1">
    <citation type="submission" date="2010-02" db="EMBL/GenBank/DDBJ databases">
        <title>Sequencing and annotation of the Blastocystis hominis genome.</title>
        <authorList>
            <person name="Wincker P."/>
        </authorList>
    </citation>
    <scope>NUCLEOTIDE SEQUENCE</scope>
    <source>
        <strain evidence="8">Singapore isolate B</strain>
    </source>
</reference>
<keyword evidence="5" id="KW-0735">Signal-anchor</keyword>
<keyword evidence="6" id="KW-1133">Transmembrane helix</keyword>
<dbReference type="InterPro" id="IPR007653">
    <property type="entry name" value="SPC3"/>
</dbReference>
<dbReference type="GO" id="GO:0005787">
    <property type="term" value="C:signal peptidase complex"/>
    <property type="evidence" value="ECO:0007669"/>
    <property type="project" value="InterPro"/>
</dbReference>
<organism evidence="8">
    <name type="scientific">Blastocystis hominis</name>
    <dbReference type="NCBI Taxonomy" id="12968"/>
    <lineage>
        <taxon>Eukaryota</taxon>
        <taxon>Sar</taxon>
        <taxon>Stramenopiles</taxon>
        <taxon>Bigyra</taxon>
        <taxon>Opalozoa</taxon>
        <taxon>Opalinata</taxon>
        <taxon>Blastocystidae</taxon>
        <taxon>Blastocystis</taxon>
    </lineage>
</organism>
<evidence type="ECO:0000256" key="2">
    <source>
        <dbReference type="ARBA" id="ARBA00009289"/>
    </source>
</evidence>
<comment type="subcellular location">
    <subcellularLocation>
        <location evidence="1">Endoplasmic reticulum membrane</location>
        <topology evidence="1">Single-pass type II membrane protein</topology>
    </subcellularLocation>
</comment>
<dbReference type="GO" id="GO:0006465">
    <property type="term" value="P:signal peptide processing"/>
    <property type="evidence" value="ECO:0007669"/>
    <property type="project" value="InterPro"/>
</dbReference>
<evidence type="ECO:0000256" key="1">
    <source>
        <dbReference type="ARBA" id="ARBA00004648"/>
    </source>
</evidence>
<evidence type="ECO:0000313" key="9">
    <source>
        <dbReference type="Proteomes" id="UP000008312"/>
    </source>
</evidence>
<keyword evidence="3" id="KW-0812">Transmembrane</keyword>
<dbReference type="InParanoid" id="D8M6D6"/>
<keyword evidence="4" id="KW-0256">Endoplasmic reticulum</keyword>
<sequence length="134" mass="15734">MSKLRSMSDLRDIYIFPMVSLNIHYDLSKDWDYNTRSIYAYVVISFDGDHESHELIMWDKIIMSKEDCVFDGTIRNKGILFNDDPTLLFDCVFGFTSSGKEATISFRYQIQPTVGFQRDYVFDQVQKVIIDNEN</sequence>
<protein>
    <submittedName>
        <fullName evidence="8">Uncharacterized protein</fullName>
    </submittedName>
</protein>
<name>D8M6D6_BLAHO</name>
<dbReference type="GeneID" id="24922791"/>
<evidence type="ECO:0000256" key="3">
    <source>
        <dbReference type="ARBA" id="ARBA00022692"/>
    </source>
</evidence>
<proteinExistence type="inferred from homology"/>
<dbReference type="AlphaFoldDB" id="D8M6D6"/>
<evidence type="ECO:0000256" key="6">
    <source>
        <dbReference type="ARBA" id="ARBA00022989"/>
    </source>
</evidence>